<evidence type="ECO:0000313" key="1">
    <source>
        <dbReference type="EMBL" id="PPB80364.1"/>
    </source>
</evidence>
<dbReference type="Proteomes" id="UP000243096">
    <property type="component" value="Unassembled WGS sequence"/>
</dbReference>
<sequence length="48" mass="5529">MGYTIRIFLITPDEGVLKIGMTRYWNMLGAPDSHRLPEFADQRCASRT</sequence>
<keyword evidence="2" id="KW-1185">Reference proteome</keyword>
<accession>A0A2P5K6I7</accession>
<proteinExistence type="predicted"/>
<protein>
    <submittedName>
        <fullName evidence="1">Uncharacterized protein</fullName>
    </submittedName>
</protein>
<name>A0A2P5K6I7_9BURK</name>
<dbReference type="RefSeq" id="WP_158249518.1">
    <property type="nucleotide sequence ID" value="NZ_CP062179.1"/>
</dbReference>
<comment type="caution">
    <text evidence="1">The sequence shown here is derived from an EMBL/GenBank/DDBJ whole genome shotgun (WGS) entry which is preliminary data.</text>
</comment>
<evidence type="ECO:0000313" key="2">
    <source>
        <dbReference type="Proteomes" id="UP000243096"/>
    </source>
</evidence>
<reference evidence="1 2" key="1">
    <citation type="submission" date="2018-01" db="EMBL/GenBank/DDBJ databases">
        <title>Genomic Encyclopedia of Type Strains, Phase III (KMG-III): the genomes of soil and plant-associated and newly described type strains.</title>
        <authorList>
            <person name="Whitman W."/>
        </authorList>
    </citation>
    <scope>NUCLEOTIDE SEQUENCE [LARGE SCALE GENOMIC DNA]</scope>
    <source>
        <strain evidence="1 2">HKI456</strain>
    </source>
</reference>
<gene>
    <name evidence="1" type="ORF">B0O95_1332</name>
</gene>
<dbReference type="AlphaFoldDB" id="A0A2P5K6I7"/>
<dbReference type="EMBL" id="PRDW01000033">
    <property type="protein sequence ID" value="PPB80364.1"/>
    <property type="molecule type" value="Genomic_DNA"/>
</dbReference>
<organism evidence="1 2">
    <name type="scientific">Mycetohabitans endofungorum</name>
    <dbReference type="NCBI Taxonomy" id="417203"/>
    <lineage>
        <taxon>Bacteria</taxon>
        <taxon>Pseudomonadati</taxon>
        <taxon>Pseudomonadota</taxon>
        <taxon>Betaproteobacteria</taxon>
        <taxon>Burkholderiales</taxon>
        <taxon>Burkholderiaceae</taxon>
        <taxon>Mycetohabitans</taxon>
    </lineage>
</organism>